<sequence length="79" mass="9016">MSLQTNTRGRSQTQVNIKLMSIPENNKRPAHYGLAFITFVSRLQPLLNEVRFGRGIYLLEIEIIKVNEISSRVGRICKG</sequence>
<name>A0A7W8EC24_9BACT</name>
<dbReference type="AlphaFoldDB" id="A0A7W8EC24"/>
<organism evidence="1 2">
    <name type="scientific">Granulicella mallensis</name>
    <dbReference type="NCBI Taxonomy" id="940614"/>
    <lineage>
        <taxon>Bacteria</taxon>
        <taxon>Pseudomonadati</taxon>
        <taxon>Acidobacteriota</taxon>
        <taxon>Terriglobia</taxon>
        <taxon>Terriglobales</taxon>
        <taxon>Acidobacteriaceae</taxon>
        <taxon>Granulicella</taxon>
    </lineage>
</organism>
<proteinExistence type="predicted"/>
<comment type="caution">
    <text evidence="1">The sequence shown here is derived from an EMBL/GenBank/DDBJ whole genome shotgun (WGS) entry which is preliminary data.</text>
</comment>
<dbReference type="EMBL" id="JACHIO010000024">
    <property type="protein sequence ID" value="MBB5066184.1"/>
    <property type="molecule type" value="Genomic_DNA"/>
</dbReference>
<accession>A0A7W8EC24</accession>
<protein>
    <submittedName>
        <fullName evidence="1">Uncharacterized protein</fullName>
    </submittedName>
</protein>
<gene>
    <name evidence="1" type="ORF">HDF15_004558</name>
</gene>
<dbReference type="Proteomes" id="UP000584867">
    <property type="component" value="Unassembled WGS sequence"/>
</dbReference>
<evidence type="ECO:0000313" key="1">
    <source>
        <dbReference type="EMBL" id="MBB5066184.1"/>
    </source>
</evidence>
<evidence type="ECO:0000313" key="2">
    <source>
        <dbReference type="Proteomes" id="UP000584867"/>
    </source>
</evidence>
<reference evidence="1 2" key="1">
    <citation type="submission" date="2020-08" db="EMBL/GenBank/DDBJ databases">
        <title>Genomic Encyclopedia of Type Strains, Phase IV (KMG-V): Genome sequencing to study the core and pangenomes of soil and plant-associated prokaryotes.</title>
        <authorList>
            <person name="Whitman W."/>
        </authorList>
    </citation>
    <scope>NUCLEOTIDE SEQUENCE [LARGE SCALE GENOMIC DNA]</scope>
    <source>
        <strain evidence="1 2">X5P3</strain>
    </source>
</reference>